<proteinExistence type="predicted"/>
<reference evidence="2" key="1">
    <citation type="submission" date="2010-07" db="EMBL/GenBank/DDBJ databases">
        <authorList>
            <consortium name="CONSOLIDER consortium CSD2007-00005"/>
            <person name="Guazzaroni M.-E."/>
            <person name="Richter M."/>
            <person name="Garcia-Salamanca A."/>
            <person name="Yarza P."/>
            <person name="Ferrer M."/>
        </authorList>
    </citation>
    <scope>NUCLEOTIDE SEQUENCE</scope>
</reference>
<dbReference type="AlphaFoldDB" id="D9PN01"/>
<feature type="region of interest" description="Disordered" evidence="1">
    <location>
        <begin position="142"/>
        <end position="174"/>
    </location>
</feature>
<sequence>ASPKVGPEGAARIVRWLREHQETLGALPSPALVPLSQVDTAALTPLPRIGIVPLERFRPPSERDGSQGTNRAPSAQCKVAAANDYEAVQAWLRLRIPGSHTWRAYRKEAERFLLWAVMERRKALSSLDGDDCVAYRDFLAAPGPEWTGPATRSAGRRPGGPSKDRWHPARRPRP</sequence>
<gene>
    <name evidence="2" type="ORF">LDC_2930</name>
</gene>
<evidence type="ECO:0000313" key="2">
    <source>
        <dbReference type="EMBL" id="EFK95064.1"/>
    </source>
</evidence>
<protein>
    <submittedName>
        <fullName evidence="2">Phage integrase family protein</fullName>
    </submittedName>
</protein>
<accession>D9PN01</accession>
<name>D9PN01_9ZZZZ</name>
<organism evidence="2">
    <name type="scientific">sediment metagenome</name>
    <dbReference type="NCBI Taxonomy" id="749907"/>
    <lineage>
        <taxon>unclassified sequences</taxon>
        <taxon>metagenomes</taxon>
        <taxon>ecological metagenomes</taxon>
    </lineage>
</organism>
<comment type="caution">
    <text evidence="2">The sequence shown here is derived from an EMBL/GenBank/DDBJ whole genome shotgun (WGS) entry which is preliminary data.</text>
</comment>
<evidence type="ECO:0000256" key="1">
    <source>
        <dbReference type="SAM" id="MobiDB-lite"/>
    </source>
</evidence>
<feature type="non-terminal residue" evidence="2">
    <location>
        <position position="1"/>
    </location>
</feature>
<dbReference type="EMBL" id="ADZX01000903">
    <property type="protein sequence ID" value="EFK95064.1"/>
    <property type="molecule type" value="Genomic_DNA"/>
</dbReference>
<reference evidence="2" key="2">
    <citation type="journal article" date="2011" name="Microb. Ecol.">
        <title>Taxonomic and Functional Metagenomic Profiling of the Microbial Community in the Anoxic Sediment of a Sub-saline Shallow Lake (Laguna de Carrizo, Central Spain).</title>
        <authorList>
            <person name="Ferrer M."/>
            <person name="Guazzaroni M.E."/>
            <person name="Richter M."/>
            <person name="Garcia-Salamanca A."/>
            <person name="Yarza P."/>
            <person name="Suarez-Suarez A."/>
            <person name="Solano J."/>
            <person name="Alcaide M."/>
            <person name="van Dillewijn P."/>
            <person name="Molina-Henares M.A."/>
            <person name="Lopez-Cortes N."/>
            <person name="Al-Ramahi Y."/>
            <person name="Guerrero C."/>
            <person name="Acosta A."/>
            <person name="de Eugenio L.I."/>
            <person name="Martinez V."/>
            <person name="Marques S."/>
            <person name="Rojo F."/>
            <person name="Santero E."/>
            <person name="Genilloud O."/>
            <person name="Perez-Perez J."/>
            <person name="Rossello-Mora R."/>
            <person name="Ramos J.L."/>
        </authorList>
    </citation>
    <scope>NUCLEOTIDE SEQUENCE</scope>
</reference>